<dbReference type="InterPro" id="IPR038919">
    <property type="entry name" value="STB2/STB2"/>
</dbReference>
<dbReference type="Proteomes" id="UP000054248">
    <property type="component" value="Unassembled WGS sequence"/>
</dbReference>
<reference evidence="4" key="2">
    <citation type="submission" date="2015-01" db="EMBL/GenBank/DDBJ databases">
        <title>Evolutionary Origins and Diversification of the Mycorrhizal Mutualists.</title>
        <authorList>
            <consortium name="DOE Joint Genome Institute"/>
            <consortium name="Mycorrhizal Genomics Consortium"/>
            <person name="Kohler A."/>
            <person name="Kuo A."/>
            <person name="Nagy L.G."/>
            <person name="Floudas D."/>
            <person name="Copeland A."/>
            <person name="Barry K.W."/>
            <person name="Cichocki N."/>
            <person name="Veneault-Fourrey C."/>
            <person name="LaButti K."/>
            <person name="Lindquist E.A."/>
            <person name="Lipzen A."/>
            <person name="Lundell T."/>
            <person name="Morin E."/>
            <person name="Murat C."/>
            <person name="Riley R."/>
            <person name="Ohm R."/>
            <person name="Sun H."/>
            <person name="Tunlid A."/>
            <person name="Henrissat B."/>
            <person name="Grigoriev I.V."/>
            <person name="Hibbett D.S."/>
            <person name="Martin F."/>
        </authorList>
    </citation>
    <scope>NUCLEOTIDE SEQUENCE [LARGE SCALE GENOMIC DNA]</scope>
    <source>
        <strain evidence="4">MUT 4182</strain>
    </source>
</reference>
<accession>A0A0C3LUF6</accession>
<name>A0A0C3LUF6_9AGAM</name>
<evidence type="ECO:0000313" key="3">
    <source>
        <dbReference type="EMBL" id="KIO25022.1"/>
    </source>
</evidence>
<dbReference type="InterPro" id="IPR059025">
    <property type="entry name" value="STB6_N"/>
</dbReference>
<sequence>MSSTLPTPAASPTHVASSLPTSPRPSKIRPTPAPTVKLADPNTPRYILLPVSRLPNYTPAVSSKSISQALAALNDPSGGGGSGHRSPRSKHSVSKLTRGSRSPAVSLSAIDILASIPSASSAAMPNNATSTSLKSTTASPPGSIRNDVFGATDESKPPAWIQEVVGNFEIVEDAVAVAGFQLYAVEKWVVQREKLISTIAVYTGDEKDKIYVTVLRPAPYLSEEETLEEFHRAVQKLRKDGARPKETAKGIVMTTFLPNFRPDLTIVQIPGGNYREIQDSSSTASTSSLQSPHHHKIKITPYLSAELIQRITSVYAAKVRAPEPYKVHRVIKHKIDDSIALASNLSESLTSNIRNPLGLAGVSDDRDGNTERPMHVPGLGTLETPVTDLEILARMIIAGSGSTVKEGAGAVDSLRYVWTGKKNAGIREKERKERGKEMIEVQKERARDRERNEAAKRRDTIDGKQMKSDGEEGGSGFGVPGLLWKGKLFGSSFVELGLNRPRKNTDVQSDPEAAASPEVASSKNLPSLMVTEASRLDFNPPHQDPLSQPSSIAPSPLLAPTSAPPSSRLVDSFSRSQLLNSTERPATFAGGFDEQWQDRRFRRRRNLTGDYEDDLDAEDQWFLEDDISHVYGGGEESASFKTPEVDWWVRKPPKKRRPGDSERRHSISHLSEYQGYHVLAHERMEADVDLCSAYFDLQAKERDMERVAQLLQTLLDATRRTNDALKSKQLELALAYDQVDERAIQLSTTSRQTRTHIEELLMTGKRLNYRMSALDRSAGALETTLRAQRLRTKDAMEITGAEGANDDLKWEPEELRER</sequence>
<feature type="compositionally biased region" description="Basic and acidic residues" evidence="1">
    <location>
        <begin position="441"/>
        <end position="470"/>
    </location>
</feature>
<feature type="region of interest" description="Disordered" evidence="1">
    <location>
        <begin position="72"/>
        <end position="100"/>
    </location>
</feature>
<feature type="compositionally biased region" description="Basic and acidic residues" evidence="1">
    <location>
        <begin position="363"/>
        <end position="374"/>
    </location>
</feature>
<evidence type="ECO:0000256" key="1">
    <source>
        <dbReference type="SAM" id="MobiDB-lite"/>
    </source>
</evidence>
<feature type="region of interest" description="Disordered" evidence="1">
    <location>
        <begin position="121"/>
        <end position="142"/>
    </location>
</feature>
<keyword evidence="4" id="KW-1185">Reference proteome</keyword>
<feature type="region of interest" description="Disordered" evidence="1">
    <location>
        <begin position="797"/>
        <end position="818"/>
    </location>
</feature>
<evidence type="ECO:0000259" key="2">
    <source>
        <dbReference type="Pfam" id="PF25995"/>
    </source>
</evidence>
<dbReference type="OrthoDB" id="19806at2759"/>
<reference evidence="3 4" key="1">
    <citation type="submission" date="2014-04" db="EMBL/GenBank/DDBJ databases">
        <authorList>
            <consortium name="DOE Joint Genome Institute"/>
            <person name="Kuo A."/>
            <person name="Girlanda M."/>
            <person name="Perotto S."/>
            <person name="Kohler A."/>
            <person name="Nagy L.G."/>
            <person name="Floudas D."/>
            <person name="Copeland A."/>
            <person name="Barry K.W."/>
            <person name="Cichocki N."/>
            <person name="Veneault-Fourrey C."/>
            <person name="LaButti K."/>
            <person name="Lindquist E.A."/>
            <person name="Lipzen A."/>
            <person name="Lundell T."/>
            <person name="Morin E."/>
            <person name="Murat C."/>
            <person name="Sun H."/>
            <person name="Tunlid A."/>
            <person name="Henrissat B."/>
            <person name="Grigoriev I.V."/>
            <person name="Hibbett D.S."/>
            <person name="Martin F."/>
            <person name="Nordberg H.P."/>
            <person name="Cantor M.N."/>
            <person name="Hua S.X."/>
        </authorList>
    </citation>
    <scope>NUCLEOTIDE SEQUENCE [LARGE SCALE GENOMIC DNA]</scope>
    <source>
        <strain evidence="3 4">MUT 4182</strain>
    </source>
</reference>
<dbReference type="HOGENOM" id="CLU_345521_0_0_1"/>
<feature type="compositionally biased region" description="Low complexity" evidence="1">
    <location>
        <begin position="121"/>
        <end position="139"/>
    </location>
</feature>
<dbReference type="GO" id="GO:0070822">
    <property type="term" value="C:Sin3-type complex"/>
    <property type="evidence" value="ECO:0007669"/>
    <property type="project" value="TreeGrafter"/>
</dbReference>
<dbReference type="PANTHER" id="PTHR31011">
    <property type="entry name" value="PROTEIN STB2-RELATED"/>
    <property type="match status" value="1"/>
</dbReference>
<feature type="compositionally biased region" description="Low complexity" evidence="1">
    <location>
        <begin position="545"/>
        <end position="567"/>
    </location>
</feature>
<feature type="region of interest" description="Disordered" evidence="1">
    <location>
        <begin position="360"/>
        <end position="381"/>
    </location>
</feature>
<dbReference type="EMBL" id="KN823050">
    <property type="protein sequence ID" value="KIO25022.1"/>
    <property type="molecule type" value="Genomic_DNA"/>
</dbReference>
<feature type="region of interest" description="Disordered" evidence="1">
    <location>
        <begin position="441"/>
        <end position="476"/>
    </location>
</feature>
<feature type="region of interest" description="Disordered" evidence="1">
    <location>
        <begin position="501"/>
        <end position="571"/>
    </location>
</feature>
<feature type="compositionally biased region" description="Low complexity" evidence="1">
    <location>
        <begin position="510"/>
        <end position="522"/>
    </location>
</feature>
<protein>
    <recommendedName>
        <fullName evidence="2">STB6-like N-terminal domain-containing protein</fullName>
    </recommendedName>
</protein>
<feature type="compositionally biased region" description="Basic and acidic residues" evidence="1">
    <location>
        <begin position="806"/>
        <end position="818"/>
    </location>
</feature>
<proteinExistence type="predicted"/>
<dbReference type="PANTHER" id="PTHR31011:SF2">
    <property type="entry name" value="PROTEIN STB2-RELATED"/>
    <property type="match status" value="1"/>
</dbReference>
<organism evidence="3 4">
    <name type="scientific">Tulasnella calospora MUT 4182</name>
    <dbReference type="NCBI Taxonomy" id="1051891"/>
    <lineage>
        <taxon>Eukaryota</taxon>
        <taxon>Fungi</taxon>
        <taxon>Dikarya</taxon>
        <taxon>Basidiomycota</taxon>
        <taxon>Agaricomycotina</taxon>
        <taxon>Agaricomycetes</taxon>
        <taxon>Cantharellales</taxon>
        <taxon>Tulasnellaceae</taxon>
        <taxon>Tulasnella</taxon>
    </lineage>
</organism>
<gene>
    <name evidence="3" type="ORF">M407DRAFT_211329</name>
</gene>
<evidence type="ECO:0000313" key="4">
    <source>
        <dbReference type="Proteomes" id="UP000054248"/>
    </source>
</evidence>
<feature type="domain" description="STB6-like N-terminal" evidence="2">
    <location>
        <begin position="167"/>
        <end position="280"/>
    </location>
</feature>
<dbReference type="AlphaFoldDB" id="A0A0C3LUF6"/>
<dbReference type="Pfam" id="PF25995">
    <property type="entry name" value="STB6_N"/>
    <property type="match status" value="1"/>
</dbReference>
<feature type="region of interest" description="Disordered" evidence="1">
    <location>
        <begin position="1"/>
        <end position="43"/>
    </location>
</feature>
<dbReference type="STRING" id="1051891.A0A0C3LUF6"/>